<dbReference type="InterPro" id="IPR000182">
    <property type="entry name" value="GNAT_dom"/>
</dbReference>
<accession>A0A4R1B4Z2</accession>
<sequence>MQTYHNAWPNLAGLFENKEEVRVNTQLIFNEDSAAEIYIDVFNKRLRVDDIRGNIDKAIEKAEELVQAYQAEKLIVKGRQEQYEKLVEHGFQCEAVIDGYFLGSNLVFFCKYYTIKRRTSQQWIQEDQIIKQVLALEGQKQTTPPAEYKIKKCSYDDADALALLYGNVFQIYPTPLYDPQYIRRTLDEGTIYYSFQTNGVIVSAASAEVNSFYKNAELTDCATLPEHRKHGLMKILLEKLEEELRLANIYCAYSIARSLSFGMNAALHQLSYSYRGRLMNNCYIFDKLEDMNVWVKDLSKG</sequence>
<comment type="caution">
    <text evidence="2">The sequence shown here is derived from an EMBL/GenBank/DDBJ whole genome shotgun (WGS) entry which is preliminary data.</text>
</comment>
<dbReference type="Gene3D" id="3.40.630.30">
    <property type="match status" value="1"/>
</dbReference>
<dbReference type="Pfam" id="PF00583">
    <property type="entry name" value="Acetyltransf_1"/>
    <property type="match status" value="1"/>
</dbReference>
<dbReference type="EMBL" id="SJTH01000004">
    <property type="protein sequence ID" value="TCJ05368.1"/>
    <property type="molecule type" value="Genomic_DNA"/>
</dbReference>
<dbReference type="PROSITE" id="PS51186">
    <property type="entry name" value="GNAT"/>
    <property type="match status" value="1"/>
</dbReference>
<evidence type="ECO:0000259" key="1">
    <source>
        <dbReference type="PROSITE" id="PS51186"/>
    </source>
</evidence>
<evidence type="ECO:0000313" key="3">
    <source>
        <dbReference type="Proteomes" id="UP000293846"/>
    </source>
</evidence>
<keyword evidence="2" id="KW-0808">Transferase</keyword>
<keyword evidence="3" id="KW-1185">Reference proteome</keyword>
<dbReference type="Proteomes" id="UP000293846">
    <property type="component" value="Unassembled WGS sequence"/>
</dbReference>
<evidence type="ECO:0000313" key="2">
    <source>
        <dbReference type="EMBL" id="TCJ05368.1"/>
    </source>
</evidence>
<name>A0A4R1B4Z2_9BACI</name>
<feature type="domain" description="N-acetyltransferase" evidence="1">
    <location>
        <begin position="148"/>
        <end position="299"/>
    </location>
</feature>
<proteinExistence type="predicted"/>
<protein>
    <submittedName>
        <fullName evidence="2">Putative beta-lysine N-acetyltransferase</fullName>
    </submittedName>
</protein>
<organism evidence="2 3">
    <name type="scientific">Cytobacillus praedii</name>
    <dbReference type="NCBI Taxonomy" id="1742358"/>
    <lineage>
        <taxon>Bacteria</taxon>
        <taxon>Bacillati</taxon>
        <taxon>Bacillota</taxon>
        <taxon>Bacilli</taxon>
        <taxon>Bacillales</taxon>
        <taxon>Bacillaceae</taxon>
        <taxon>Cytobacillus</taxon>
    </lineage>
</organism>
<gene>
    <name evidence="2" type="primary">ablB</name>
    <name evidence="2" type="ORF">E0Y62_04235</name>
</gene>
<dbReference type="GO" id="GO:0008080">
    <property type="term" value="F:N-acetyltransferase activity"/>
    <property type="evidence" value="ECO:0007669"/>
    <property type="project" value="InterPro"/>
</dbReference>
<dbReference type="NCBIfam" id="TIGR03827">
    <property type="entry name" value="GNAT_ablB"/>
    <property type="match status" value="1"/>
</dbReference>
<dbReference type="OrthoDB" id="9790652at2"/>
<dbReference type="InterPro" id="IPR022525">
    <property type="entry name" value="GNAT_AblB"/>
</dbReference>
<dbReference type="AlphaFoldDB" id="A0A4R1B4Z2"/>
<dbReference type="SUPFAM" id="SSF55729">
    <property type="entry name" value="Acyl-CoA N-acyltransferases (Nat)"/>
    <property type="match status" value="1"/>
</dbReference>
<reference evidence="2 3" key="1">
    <citation type="submission" date="2019-03" db="EMBL/GenBank/DDBJ databases">
        <authorList>
            <person name="Jensen L."/>
            <person name="Storgaard J."/>
            <person name="Sulaj E."/>
            <person name="Schramm A."/>
            <person name="Marshall I.P.G."/>
        </authorList>
    </citation>
    <scope>NUCLEOTIDE SEQUENCE [LARGE SCALE GENOMIC DNA]</scope>
    <source>
        <strain evidence="2 3">2017H2G3</strain>
    </source>
</reference>
<dbReference type="InterPro" id="IPR016181">
    <property type="entry name" value="Acyl_CoA_acyltransferase"/>
</dbReference>
<dbReference type="STRING" id="1742358.GCA_001439605_04881"/>